<organism evidence="1">
    <name type="scientific">Fusarium pseudograminearum CS3427</name>
    <dbReference type="NCBI Taxonomy" id="1318457"/>
    <lineage>
        <taxon>Eukaryota</taxon>
        <taxon>Fungi</taxon>
        <taxon>Dikarya</taxon>
        <taxon>Ascomycota</taxon>
        <taxon>Pezizomycotina</taxon>
        <taxon>Sordariomycetes</taxon>
        <taxon>Hypocreomycetidae</taxon>
        <taxon>Hypocreales</taxon>
        <taxon>Nectriaceae</taxon>
        <taxon>Fusarium</taxon>
    </lineage>
</organism>
<dbReference type="EMBL" id="HG316975">
    <property type="protein sequence ID" value="CDX48402.1"/>
    <property type="molecule type" value="Genomic_DNA"/>
</dbReference>
<evidence type="ECO:0000313" key="1">
    <source>
        <dbReference type="EMBL" id="CDL73097.1"/>
    </source>
</evidence>
<gene>
    <name evidence="1" type="ORF">BN847_0125650</name>
</gene>
<dbReference type="AlphaFoldDB" id="W1I953"/>
<sequence length="30" mass="3577">MIQTKVHLTNEGFDQIRQIRTGMNKGRYLK</sequence>
<protein>
    <submittedName>
        <fullName evidence="1">Unclassified</fullName>
    </submittedName>
</protein>
<accession>W1I953</accession>
<name>W1I953_FUSPS</name>
<proteinExistence type="predicted"/>
<dbReference type="EMBL" id="CBMD010001696">
    <property type="protein sequence ID" value="CDL73097.1"/>
    <property type="molecule type" value="Genomic_DNA"/>
</dbReference>
<reference evidence="1" key="1">
    <citation type="submission" date="2013-05" db="EMBL/GenBank/DDBJ databases">
        <title>Draft genome sequences of six wheat associated Fusarium spp. isolates.</title>
        <authorList>
            <person name="Moolhuijzen P.M."/>
            <person name="Manners J.M."/>
            <person name="Wilcox S."/>
            <person name="Bellgard M.I."/>
            <person name="Gardiner D.M."/>
        </authorList>
    </citation>
    <scope>NUCLEOTIDE SEQUENCE</scope>
    <source>
        <strain evidence="1">CS3427</strain>
    </source>
</reference>